<dbReference type="SUPFAM" id="SSF56784">
    <property type="entry name" value="HAD-like"/>
    <property type="match status" value="1"/>
</dbReference>
<evidence type="ECO:0000256" key="1">
    <source>
        <dbReference type="ARBA" id="ARBA00005199"/>
    </source>
</evidence>
<dbReference type="Gene3D" id="3.30.70.1020">
    <property type="entry name" value="Trehalose-6-phosphate phosphatase related protein, domain 2"/>
    <property type="match status" value="1"/>
</dbReference>
<dbReference type="GO" id="GO:0046872">
    <property type="term" value="F:metal ion binding"/>
    <property type="evidence" value="ECO:0007669"/>
    <property type="project" value="UniProtKB-KW"/>
</dbReference>
<dbReference type="PANTHER" id="PTHR43768:SF3">
    <property type="entry name" value="TREHALOSE 6-PHOSPHATE PHOSPHATASE"/>
    <property type="match status" value="1"/>
</dbReference>
<dbReference type="PANTHER" id="PTHR43768">
    <property type="entry name" value="TREHALOSE 6-PHOSPHATE PHOSPHATASE"/>
    <property type="match status" value="1"/>
</dbReference>
<dbReference type="NCBIfam" id="TIGR01484">
    <property type="entry name" value="HAD-SF-IIB"/>
    <property type="match status" value="1"/>
</dbReference>
<sequence>MKPKPEPLDLFKVALFLDLDGTIAPIMPRPDDVEPEAARNGLLKALNDKLEGRLAVISGRSVSAVDRITEGAVTSVAGAHGLERRTASGQREDTEAHAALDTVVTEFRALNRVLEGLIVEDKGVSVAVHYRQEPDHKANIIALATRMAESHGLRLQPGHEVIELRTPGPNKGDAIRAFMCEAPFIGHMPVFVGDDLTDEVGFEAVNSLGGFGVRVGAGSSVARYGLKDVAAVTAWLEESLLCLT</sequence>
<dbReference type="InterPro" id="IPR003337">
    <property type="entry name" value="Trehalose_PPase"/>
</dbReference>
<dbReference type="EMBL" id="BMZB01000005">
    <property type="protein sequence ID" value="GGZ42283.1"/>
    <property type="molecule type" value="Genomic_DNA"/>
</dbReference>
<dbReference type="CDD" id="cd01627">
    <property type="entry name" value="HAD_TPP"/>
    <property type="match status" value="1"/>
</dbReference>
<gene>
    <name evidence="5" type="ORF">GCM10011273_31350</name>
</gene>
<comment type="cofactor">
    <cofactor evidence="4">
        <name>Mg(2+)</name>
        <dbReference type="ChEBI" id="CHEBI:18420"/>
    </cofactor>
</comment>
<comment type="pathway">
    <text evidence="1 4">Glycan biosynthesis; trehalose biosynthesis.</text>
</comment>
<organism evidence="5 6">
    <name type="scientific">Asticcacaulis endophyticus</name>
    <dbReference type="NCBI Taxonomy" id="1395890"/>
    <lineage>
        <taxon>Bacteria</taxon>
        <taxon>Pseudomonadati</taxon>
        <taxon>Pseudomonadota</taxon>
        <taxon>Alphaproteobacteria</taxon>
        <taxon>Caulobacterales</taxon>
        <taxon>Caulobacteraceae</taxon>
        <taxon>Asticcacaulis</taxon>
    </lineage>
</organism>
<comment type="caution">
    <text evidence="5">The sequence shown here is derived from an EMBL/GenBank/DDBJ whole genome shotgun (WGS) entry which is preliminary data.</text>
</comment>
<keyword evidence="4" id="KW-0479">Metal-binding</keyword>
<reference evidence="5" key="2">
    <citation type="submission" date="2020-09" db="EMBL/GenBank/DDBJ databases">
        <authorList>
            <person name="Sun Q."/>
            <person name="Kim S."/>
        </authorList>
    </citation>
    <scope>NUCLEOTIDE SEQUENCE</scope>
    <source>
        <strain evidence="5">KCTC 32296</strain>
    </source>
</reference>
<evidence type="ECO:0000313" key="5">
    <source>
        <dbReference type="EMBL" id="GGZ42283.1"/>
    </source>
</evidence>
<comment type="function">
    <text evidence="4">Removes the phosphate from trehalose 6-phosphate to produce free trehalose.</text>
</comment>
<dbReference type="Proteomes" id="UP000662572">
    <property type="component" value="Unassembled WGS sequence"/>
</dbReference>
<protein>
    <recommendedName>
        <fullName evidence="4">Trehalose 6-phosphate phosphatase</fullName>
        <ecNumber evidence="4">3.1.3.12</ecNumber>
    </recommendedName>
</protein>
<dbReference type="GO" id="GO:0004805">
    <property type="term" value="F:trehalose-phosphatase activity"/>
    <property type="evidence" value="ECO:0007669"/>
    <property type="project" value="UniProtKB-EC"/>
</dbReference>
<dbReference type="AlphaFoldDB" id="A0A918UY48"/>
<accession>A0A918UY48</accession>
<comment type="catalytic activity">
    <reaction evidence="4">
        <text>alpha,alpha-trehalose 6-phosphate + H2O = alpha,alpha-trehalose + phosphate</text>
        <dbReference type="Rhea" id="RHEA:23420"/>
        <dbReference type="ChEBI" id="CHEBI:15377"/>
        <dbReference type="ChEBI" id="CHEBI:16551"/>
        <dbReference type="ChEBI" id="CHEBI:43474"/>
        <dbReference type="ChEBI" id="CHEBI:58429"/>
        <dbReference type="EC" id="3.1.3.12"/>
    </reaction>
</comment>
<name>A0A918UY48_9CAUL</name>
<reference evidence="5" key="1">
    <citation type="journal article" date="2014" name="Int. J. Syst. Evol. Microbiol.">
        <title>Complete genome sequence of Corynebacterium casei LMG S-19264T (=DSM 44701T), isolated from a smear-ripened cheese.</title>
        <authorList>
            <consortium name="US DOE Joint Genome Institute (JGI-PGF)"/>
            <person name="Walter F."/>
            <person name="Albersmeier A."/>
            <person name="Kalinowski J."/>
            <person name="Ruckert C."/>
        </authorList>
    </citation>
    <scope>NUCLEOTIDE SEQUENCE</scope>
    <source>
        <strain evidence="5">KCTC 32296</strain>
    </source>
</reference>
<evidence type="ECO:0000313" key="6">
    <source>
        <dbReference type="Proteomes" id="UP000662572"/>
    </source>
</evidence>
<proteinExistence type="inferred from homology"/>
<dbReference type="Gene3D" id="3.40.50.1000">
    <property type="entry name" value="HAD superfamily/HAD-like"/>
    <property type="match status" value="1"/>
</dbReference>
<dbReference type="NCBIfam" id="TIGR00685">
    <property type="entry name" value="T6PP"/>
    <property type="match status" value="1"/>
</dbReference>
<evidence type="ECO:0000256" key="4">
    <source>
        <dbReference type="RuleBase" id="RU361117"/>
    </source>
</evidence>
<dbReference type="EC" id="3.1.3.12" evidence="4"/>
<comment type="similarity">
    <text evidence="2 4">Belongs to the trehalose phosphatase family.</text>
</comment>
<evidence type="ECO:0000256" key="2">
    <source>
        <dbReference type="ARBA" id="ARBA00008770"/>
    </source>
</evidence>
<evidence type="ECO:0000256" key="3">
    <source>
        <dbReference type="ARBA" id="ARBA00022801"/>
    </source>
</evidence>
<dbReference type="InterPro" id="IPR023214">
    <property type="entry name" value="HAD_sf"/>
</dbReference>
<dbReference type="InterPro" id="IPR036412">
    <property type="entry name" value="HAD-like_sf"/>
</dbReference>
<dbReference type="GO" id="GO:0005992">
    <property type="term" value="P:trehalose biosynthetic process"/>
    <property type="evidence" value="ECO:0007669"/>
    <property type="project" value="InterPro"/>
</dbReference>
<dbReference type="RefSeq" id="WP_189488334.1">
    <property type="nucleotide sequence ID" value="NZ_BMZB01000005.1"/>
</dbReference>
<keyword evidence="4" id="KW-0460">Magnesium</keyword>
<keyword evidence="6" id="KW-1185">Reference proteome</keyword>
<dbReference type="InterPro" id="IPR044651">
    <property type="entry name" value="OTSB-like"/>
</dbReference>
<dbReference type="InterPro" id="IPR006379">
    <property type="entry name" value="HAD-SF_hydro_IIB"/>
</dbReference>
<dbReference type="Pfam" id="PF02358">
    <property type="entry name" value="Trehalose_PPase"/>
    <property type="match status" value="1"/>
</dbReference>
<keyword evidence="3 4" id="KW-0378">Hydrolase</keyword>